<dbReference type="Pfam" id="PF03895">
    <property type="entry name" value="YadA_anchor"/>
    <property type="match status" value="1"/>
</dbReference>
<gene>
    <name evidence="9" type="ORF">D7V32_04850</name>
</gene>
<evidence type="ECO:0000256" key="7">
    <source>
        <dbReference type="ARBA" id="ARBA00023237"/>
    </source>
</evidence>
<organism evidence="9 10">
    <name type="scientific">Acinetobacter tianfuensis</name>
    <dbReference type="NCBI Taxonomy" id="2419603"/>
    <lineage>
        <taxon>Bacteria</taxon>
        <taxon>Pseudomonadati</taxon>
        <taxon>Pseudomonadota</taxon>
        <taxon>Gammaproteobacteria</taxon>
        <taxon>Moraxellales</taxon>
        <taxon>Moraxellaceae</taxon>
        <taxon>Acinetobacter</taxon>
    </lineage>
</organism>
<dbReference type="EMBL" id="RAXV01000007">
    <property type="protein sequence ID" value="RKG32797.1"/>
    <property type="molecule type" value="Genomic_DNA"/>
</dbReference>
<evidence type="ECO:0000256" key="6">
    <source>
        <dbReference type="ARBA" id="ARBA00023136"/>
    </source>
</evidence>
<sequence length="150" mass="15738">MQGVAGEKGEQGVTGLSAYEVAANNGFEGSQAEWLLSLRGPSGRDGVDSLNESKRYTDNRVAELNRRVDHLEDGLHAAVASSIAIASLPQPTEAGLSMLSAGVGTWESEQGFAVGFSGVSDNNKYVYKLAATANTEGDFGAGLSIGWQWK</sequence>
<evidence type="ECO:0000313" key="9">
    <source>
        <dbReference type="EMBL" id="RKG32797.1"/>
    </source>
</evidence>
<dbReference type="OrthoDB" id="6651929at2"/>
<comment type="caution">
    <text evidence="9">The sequence shown here is derived from an EMBL/GenBank/DDBJ whole genome shotgun (WGS) entry which is preliminary data.</text>
</comment>
<name>A0A3A8ED37_9GAMM</name>
<evidence type="ECO:0000256" key="2">
    <source>
        <dbReference type="ARBA" id="ARBA00004442"/>
    </source>
</evidence>
<dbReference type="SUPFAM" id="SSF54523">
    <property type="entry name" value="Pili subunits"/>
    <property type="match status" value="1"/>
</dbReference>
<dbReference type="GO" id="GO:0009986">
    <property type="term" value="C:cell surface"/>
    <property type="evidence" value="ECO:0007669"/>
    <property type="project" value="UniProtKB-SubCell"/>
</dbReference>
<keyword evidence="10" id="KW-1185">Reference proteome</keyword>
<keyword evidence="4" id="KW-0812">Transmembrane</keyword>
<keyword evidence="6" id="KW-0472">Membrane</keyword>
<keyword evidence="7" id="KW-0998">Cell outer membrane</keyword>
<protein>
    <recommendedName>
        <fullName evidence="8">Trimeric autotransporter adhesin YadA-like C-terminal membrane anchor domain-containing protein</fullName>
    </recommendedName>
</protein>
<proteinExistence type="predicted"/>
<evidence type="ECO:0000256" key="5">
    <source>
        <dbReference type="ARBA" id="ARBA00022729"/>
    </source>
</evidence>
<dbReference type="GO" id="GO:0009279">
    <property type="term" value="C:cell outer membrane"/>
    <property type="evidence" value="ECO:0007669"/>
    <property type="project" value="UniProtKB-SubCell"/>
</dbReference>
<evidence type="ECO:0000256" key="3">
    <source>
        <dbReference type="ARBA" id="ARBA00022452"/>
    </source>
</evidence>
<dbReference type="InterPro" id="IPR045584">
    <property type="entry name" value="Pilin-like"/>
</dbReference>
<keyword evidence="3" id="KW-1134">Transmembrane beta strand</keyword>
<dbReference type="Proteomes" id="UP000282388">
    <property type="component" value="Unassembled WGS sequence"/>
</dbReference>
<evidence type="ECO:0000256" key="1">
    <source>
        <dbReference type="ARBA" id="ARBA00004241"/>
    </source>
</evidence>
<evidence type="ECO:0000256" key="4">
    <source>
        <dbReference type="ARBA" id="ARBA00022692"/>
    </source>
</evidence>
<evidence type="ECO:0000259" key="8">
    <source>
        <dbReference type="Pfam" id="PF03895"/>
    </source>
</evidence>
<keyword evidence="5" id="KW-0732">Signal</keyword>
<comment type="subcellular location">
    <subcellularLocation>
        <location evidence="2">Cell outer membrane</location>
    </subcellularLocation>
    <subcellularLocation>
        <location evidence="1">Cell surface</location>
    </subcellularLocation>
</comment>
<feature type="domain" description="Trimeric autotransporter adhesin YadA-like C-terminal membrane anchor" evidence="8">
    <location>
        <begin position="89"/>
        <end position="149"/>
    </location>
</feature>
<reference evidence="9 10" key="1">
    <citation type="submission" date="2018-09" db="EMBL/GenBank/DDBJ databases">
        <title>The draft genome of Acinetobacter spp. strains.</title>
        <authorList>
            <person name="Qin J."/>
            <person name="Feng Y."/>
            <person name="Zong Z."/>
        </authorList>
    </citation>
    <scope>NUCLEOTIDE SEQUENCE [LARGE SCALE GENOMIC DNA]</scope>
    <source>
        <strain evidence="9 10">WCHAc060012</strain>
    </source>
</reference>
<dbReference type="InterPro" id="IPR005594">
    <property type="entry name" value="YadA_C"/>
</dbReference>
<accession>A0A3A8ED37</accession>
<dbReference type="Gene3D" id="3.30.1300.30">
    <property type="entry name" value="GSPII I/J protein-like"/>
    <property type="match status" value="1"/>
</dbReference>
<evidence type="ECO:0000313" key="10">
    <source>
        <dbReference type="Proteomes" id="UP000282388"/>
    </source>
</evidence>
<dbReference type="AlphaFoldDB" id="A0A3A8ED37"/>